<organism evidence="1 2">
    <name type="scientific">Lacibacter cauensis</name>
    <dbReference type="NCBI Taxonomy" id="510947"/>
    <lineage>
        <taxon>Bacteria</taxon>
        <taxon>Pseudomonadati</taxon>
        <taxon>Bacteroidota</taxon>
        <taxon>Chitinophagia</taxon>
        <taxon>Chitinophagales</taxon>
        <taxon>Chitinophagaceae</taxon>
        <taxon>Lacibacter</taxon>
    </lineage>
</organism>
<protein>
    <submittedName>
        <fullName evidence="1">Uncharacterized protein</fullName>
    </submittedName>
</protein>
<gene>
    <name evidence="1" type="ORF">IQ13_1735</name>
</gene>
<sequence>MYVLIFTSSCRHQPSRSVERGFYYWKSKLQLGNSEINSLQQLQAKHLYVKFFDVTLANDGIGPVPVARLTADSLSLAQLRKQTIEIVPVVFITNESLLDNDSTALQQLAQNIATLLSSISKQLQQEQYSELQIDCDWTQQTKTGYFFLLHEVRKQMQQSALFKNSLLSATIRLHQVKYSGKTGIPPVDKGLLMCYNMGNLKNPATNNSIIEVDELKKYLGGLNSYPLQLDVALPLFEWSVLFRKNQFKGIVQTVNPSTLPGSIYSKQHNRYHFLVDTSISNIQFYKGDVLRYEESTAAVLQQAAAYIAAELSPVNQQTRILFYHLDPLLLSKHPTHELEALYSRFHQQ</sequence>
<evidence type="ECO:0000313" key="2">
    <source>
        <dbReference type="Proteomes" id="UP000316167"/>
    </source>
</evidence>
<keyword evidence="2" id="KW-1185">Reference proteome</keyword>
<dbReference type="Gene3D" id="3.20.20.80">
    <property type="entry name" value="Glycosidases"/>
    <property type="match status" value="1"/>
</dbReference>
<dbReference type="InterPro" id="IPR017853">
    <property type="entry name" value="GH"/>
</dbReference>
<evidence type="ECO:0000313" key="1">
    <source>
        <dbReference type="EMBL" id="TWI83623.1"/>
    </source>
</evidence>
<dbReference type="SUPFAM" id="SSF51445">
    <property type="entry name" value="(Trans)glycosidases"/>
    <property type="match status" value="1"/>
</dbReference>
<reference evidence="1 2" key="1">
    <citation type="journal article" date="2015" name="Stand. Genomic Sci.">
        <title>Genomic Encyclopedia of Bacterial and Archaeal Type Strains, Phase III: the genomes of soil and plant-associated and newly described type strains.</title>
        <authorList>
            <person name="Whitman W.B."/>
            <person name="Woyke T."/>
            <person name="Klenk H.P."/>
            <person name="Zhou Y."/>
            <person name="Lilburn T.G."/>
            <person name="Beck B.J."/>
            <person name="De Vos P."/>
            <person name="Vandamme P."/>
            <person name="Eisen J.A."/>
            <person name="Garrity G."/>
            <person name="Hugenholtz P."/>
            <person name="Kyrpides N.C."/>
        </authorList>
    </citation>
    <scope>NUCLEOTIDE SEQUENCE [LARGE SCALE GENOMIC DNA]</scope>
    <source>
        <strain evidence="1 2">CGMCC 1.7271</strain>
    </source>
</reference>
<dbReference type="Proteomes" id="UP000316167">
    <property type="component" value="Unassembled WGS sequence"/>
</dbReference>
<dbReference type="RefSeq" id="WP_144885918.1">
    <property type="nucleotide sequence ID" value="NZ_VLLE01000003.1"/>
</dbReference>
<name>A0A562SR67_9BACT</name>
<dbReference type="AlphaFoldDB" id="A0A562SR67"/>
<comment type="caution">
    <text evidence="1">The sequence shown here is derived from an EMBL/GenBank/DDBJ whole genome shotgun (WGS) entry which is preliminary data.</text>
</comment>
<dbReference type="EMBL" id="VLLE01000003">
    <property type="protein sequence ID" value="TWI83623.1"/>
    <property type="molecule type" value="Genomic_DNA"/>
</dbReference>
<accession>A0A562SR67</accession>
<proteinExistence type="predicted"/>
<dbReference type="OrthoDB" id="634553at2"/>